<dbReference type="RefSeq" id="WP_102768184.1">
    <property type="nucleotide sequence ID" value="NZ_POSP01000003.1"/>
</dbReference>
<dbReference type="GO" id="GO:0005509">
    <property type="term" value="F:calcium ion binding"/>
    <property type="evidence" value="ECO:0007669"/>
    <property type="project" value="InterPro"/>
</dbReference>
<dbReference type="GO" id="GO:0005975">
    <property type="term" value="P:carbohydrate metabolic process"/>
    <property type="evidence" value="ECO:0007669"/>
    <property type="project" value="InterPro"/>
</dbReference>
<dbReference type="AlphaFoldDB" id="A0A2N8KXU5"/>
<comment type="caution">
    <text evidence="6">The sequence shown here is derived from an EMBL/GenBank/DDBJ whole genome shotgun (WGS) entry which is preliminary data.</text>
</comment>
<dbReference type="InterPro" id="IPR012341">
    <property type="entry name" value="6hp_glycosidase-like_sf"/>
</dbReference>
<dbReference type="InterPro" id="IPR036026">
    <property type="entry name" value="Seven-hairpin_glycosidases"/>
</dbReference>
<keyword evidence="6" id="KW-0378">Hydrolase</keyword>
<dbReference type="InterPro" id="IPR044674">
    <property type="entry name" value="EDEM1/2/3"/>
</dbReference>
<evidence type="ECO:0000313" key="6">
    <source>
        <dbReference type="EMBL" id="PND38266.1"/>
    </source>
</evidence>
<name>A0A2N8KXU5_9BURK</name>
<evidence type="ECO:0000256" key="1">
    <source>
        <dbReference type="ARBA" id="ARBA00004240"/>
    </source>
</evidence>
<accession>A0A2N8KXU5</accession>
<dbReference type="SUPFAM" id="SSF48225">
    <property type="entry name" value="Seven-hairpin glycosidases"/>
    <property type="match status" value="1"/>
</dbReference>
<feature type="signal peptide" evidence="5">
    <location>
        <begin position="1"/>
        <end position="49"/>
    </location>
</feature>
<keyword evidence="7" id="KW-1185">Reference proteome</keyword>
<comment type="similarity">
    <text evidence="2">Belongs to the glycosyl hydrolase 47 family.</text>
</comment>
<sequence length="494" mass="55078">MSHHFLPLISLSSISLPSISSSWVPAPARRALSGLCLAAVATLATSAQAAPLPALKPVSEAESAQLAQRVKEETRHAWRGYKQYAWGQDALKPLSKSSHNWYKSSLLMTPVDALSTLLVMGLKEESDEARELIASQLNFDQDLSVQNFEITIRLLGGLVSAYQLSGDARLLAKAEDLGKRLLPVFESPTGLPYTHVNLRSGKVSGTISNPAETGTLIIEFGMLSKLTGQPIYFEKAKRALVETYRRASPDGVVGSAINVETGRWERTDAHIGGGIDSYYEYLYKCWRLFGDNECKAMWDHSIAGVNKVLGDETKTGFWYGHADMNTGRRTKTQYGALDAFMPALLAIGGDLKRARKLQESNLRMWRLHGIEPESMDYKTMKVLSPEYALRPEIVESAYYLHQLTGDNRYRAMGREFFEDFVRHCRTEAGYAALKDVRTKVQEDSMESFLFAETFKYFYLLFSPKSALDFDAVTFNTEAHPMRLSAPVQAPAAAR</sequence>
<dbReference type="OrthoDB" id="1110235at2"/>
<dbReference type="Proteomes" id="UP000235916">
    <property type="component" value="Unassembled WGS sequence"/>
</dbReference>
<feature type="chain" id="PRO_5014737626" evidence="5">
    <location>
        <begin position="50"/>
        <end position="494"/>
    </location>
</feature>
<keyword evidence="3" id="KW-0256">Endoplasmic reticulum</keyword>
<evidence type="ECO:0000313" key="7">
    <source>
        <dbReference type="Proteomes" id="UP000235916"/>
    </source>
</evidence>
<gene>
    <name evidence="6" type="ORF">C1O66_12530</name>
</gene>
<keyword evidence="4" id="KW-0325">Glycoprotein</keyword>
<dbReference type="GO" id="GO:0016020">
    <property type="term" value="C:membrane"/>
    <property type="evidence" value="ECO:0007669"/>
    <property type="project" value="InterPro"/>
</dbReference>
<evidence type="ECO:0000256" key="5">
    <source>
        <dbReference type="SAM" id="SignalP"/>
    </source>
</evidence>
<protein>
    <submittedName>
        <fullName evidence="6">Glycoside hydrolase family 47</fullName>
    </submittedName>
</protein>
<dbReference type="PRINTS" id="PR00747">
    <property type="entry name" value="GLYHDRLASE47"/>
</dbReference>
<dbReference type="EMBL" id="POSP01000003">
    <property type="protein sequence ID" value="PND38266.1"/>
    <property type="molecule type" value="Genomic_DNA"/>
</dbReference>
<dbReference type="GO" id="GO:1904380">
    <property type="term" value="P:endoplasmic reticulum mannose trimming"/>
    <property type="evidence" value="ECO:0007669"/>
    <property type="project" value="InterPro"/>
</dbReference>
<reference evidence="6 7" key="1">
    <citation type="submission" date="2018-01" db="EMBL/GenBank/DDBJ databases">
        <title>Draft genome sequence of Paucibacter aquatile CR182 isolated from freshwater of the Nakdong River.</title>
        <authorList>
            <person name="Choi A."/>
            <person name="Chung E.J."/>
        </authorList>
    </citation>
    <scope>NUCLEOTIDE SEQUENCE [LARGE SCALE GENOMIC DNA]</scope>
    <source>
        <strain evidence="6 7">CR182</strain>
    </source>
</reference>
<evidence type="ECO:0000256" key="2">
    <source>
        <dbReference type="ARBA" id="ARBA00007658"/>
    </source>
</evidence>
<organism evidence="6 7">
    <name type="scientific">Kinneretia aquatilis</name>
    <dbReference type="NCBI Taxonomy" id="2070761"/>
    <lineage>
        <taxon>Bacteria</taxon>
        <taxon>Pseudomonadati</taxon>
        <taxon>Pseudomonadota</taxon>
        <taxon>Betaproteobacteria</taxon>
        <taxon>Burkholderiales</taxon>
        <taxon>Sphaerotilaceae</taxon>
        <taxon>Roseateles</taxon>
    </lineage>
</organism>
<evidence type="ECO:0000256" key="3">
    <source>
        <dbReference type="ARBA" id="ARBA00022824"/>
    </source>
</evidence>
<dbReference type="Pfam" id="PF01532">
    <property type="entry name" value="Glyco_hydro_47"/>
    <property type="match status" value="1"/>
</dbReference>
<dbReference type="GO" id="GO:0004571">
    <property type="term" value="F:mannosyl-oligosaccharide 1,2-alpha-mannosidase activity"/>
    <property type="evidence" value="ECO:0007669"/>
    <property type="project" value="InterPro"/>
</dbReference>
<dbReference type="PANTHER" id="PTHR45679">
    <property type="entry name" value="ER DEGRADATION-ENHANCING ALPHA-MANNOSIDASE-LIKE PROTEIN 2"/>
    <property type="match status" value="1"/>
</dbReference>
<comment type="subcellular location">
    <subcellularLocation>
        <location evidence="1">Endoplasmic reticulum</location>
    </subcellularLocation>
</comment>
<evidence type="ECO:0000256" key="4">
    <source>
        <dbReference type="ARBA" id="ARBA00023180"/>
    </source>
</evidence>
<proteinExistence type="inferred from homology"/>
<dbReference type="PANTHER" id="PTHR45679:SF6">
    <property type="entry name" value="ER DEGRADATION-ENHANCING ALPHA-MANNOSIDASE-LIKE PROTEIN 2"/>
    <property type="match status" value="1"/>
</dbReference>
<keyword evidence="5" id="KW-0732">Signal</keyword>
<dbReference type="Gene3D" id="1.50.10.10">
    <property type="match status" value="1"/>
</dbReference>
<dbReference type="InterPro" id="IPR001382">
    <property type="entry name" value="Glyco_hydro_47"/>
</dbReference>